<dbReference type="EMBL" id="GEDC01008493">
    <property type="protein sequence ID" value="JAS28805.1"/>
    <property type="molecule type" value="Transcribed_RNA"/>
</dbReference>
<gene>
    <name evidence="1" type="ORF">g.2446</name>
</gene>
<accession>A0A1B6DT27</accession>
<protein>
    <submittedName>
        <fullName evidence="1">Uncharacterized protein</fullName>
    </submittedName>
</protein>
<name>A0A1B6DT27_9HEMI</name>
<evidence type="ECO:0000313" key="1">
    <source>
        <dbReference type="EMBL" id="JAS28805.1"/>
    </source>
</evidence>
<proteinExistence type="predicted"/>
<organism evidence="1">
    <name type="scientific">Clastoptera arizonana</name>
    <name type="common">Arizona spittle bug</name>
    <dbReference type="NCBI Taxonomy" id="38151"/>
    <lineage>
        <taxon>Eukaryota</taxon>
        <taxon>Metazoa</taxon>
        <taxon>Ecdysozoa</taxon>
        <taxon>Arthropoda</taxon>
        <taxon>Hexapoda</taxon>
        <taxon>Insecta</taxon>
        <taxon>Pterygota</taxon>
        <taxon>Neoptera</taxon>
        <taxon>Paraneoptera</taxon>
        <taxon>Hemiptera</taxon>
        <taxon>Auchenorrhyncha</taxon>
        <taxon>Cercopoidea</taxon>
        <taxon>Clastopteridae</taxon>
        <taxon>Clastoptera</taxon>
    </lineage>
</organism>
<sequence>MECGFRISLQQMAMVKFVVSLWERNEVQDKLRRYFSNNDILFRRSMPTWCYGSRILENINMIKDEFNDIIYSVMIDAKEIVLPLSLQPKLMYIIRDMGKKIHCWYLHMKFTWRTCKICNGGRDYVEKIYWTQYGTIDEVKIFKSFCVGHPKFNISEIHNTVCSDFEKECKELSDLCFRQRSTLDLHSYIRYVTYLQLYRAGDTVGLKDYLDMLVRNVNGPARAMLNDPERLQIESRYENAALLNLYMLLISLVEGKSIAVAYFWGQINHPERSDNLIIRFTAKYAVLFYIFQGSFRMNVSDEFKYLKEHYVRIFMFVYHQMTEADKHKFYSYSTNINMYVFYMLLTEWPWQDHLSSIFREMVPYVQNFIAVLFLDYFERKFLLHCDPGHGTAHRYFKSVFNTAVNMLPGTLRGRYAYVDFHGDVEADRFVRELLMETF</sequence>
<dbReference type="AlphaFoldDB" id="A0A1B6DT27"/>
<reference evidence="1" key="1">
    <citation type="submission" date="2015-12" db="EMBL/GenBank/DDBJ databases">
        <title>De novo transcriptome assembly of four potential Pierce s Disease insect vectors from Arizona vineyards.</title>
        <authorList>
            <person name="Tassone E.E."/>
        </authorList>
    </citation>
    <scope>NUCLEOTIDE SEQUENCE</scope>
</reference>